<comment type="cofactor">
    <cofactor evidence="4">
        <name>FAD</name>
        <dbReference type="ChEBI" id="CHEBI:57692"/>
    </cofactor>
    <text evidence="4">Binds 1 FAD per subunit.</text>
</comment>
<feature type="binding site" evidence="4">
    <location>
        <position position="256"/>
    </location>
    <ligand>
        <name>FAD</name>
        <dbReference type="ChEBI" id="CHEBI:57692"/>
    </ligand>
</feature>
<dbReference type="Pfam" id="PF00875">
    <property type="entry name" value="DNA_photolyase"/>
    <property type="match status" value="1"/>
</dbReference>
<dbReference type="InterPro" id="IPR018394">
    <property type="entry name" value="DNA_photolyase_1_CS_C"/>
</dbReference>
<evidence type="ECO:0000259" key="7">
    <source>
        <dbReference type="PROSITE" id="PS51645"/>
    </source>
</evidence>
<dbReference type="GO" id="GO:0071949">
    <property type="term" value="F:FAD binding"/>
    <property type="evidence" value="ECO:0007669"/>
    <property type="project" value="TreeGrafter"/>
</dbReference>
<accession>G5JL59</accession>
<evidence type="ECO:0000256" key="5">
    <source>
        <dbReference type="PIRSR" id="PIRSR602081-2"/>
    </source>
</evidence>
<feature type="site" description="Electron transfer via tryptophanyl radical" evidence="5">
    <location>
        <position position="343"/>
    </location>
</feature>
<dbReference type="PANTHER" id="PTHR11455:SF9">
    <property type="entry name" value="CRYPTOCHROME CIRCADIAN CLOCK 5 ISOFORM X1"/>
    <property type="match status" value="1"/>
</dbReference>
<keyword evidence="8" id="KW-0456">Lyase</keyword>
<sequence length="457" mass="54900">MAVGVILNRMFRTKENPLFEYIFQQQEDINECYFILPIEDLSNASTLKKQFYFGSLQRFHDELTELKLSPFVMKYDDVITFCQQHQITEVVIAGDIMSYHHETYDILHQRQVYNKAHIKVTLIRGHHYFQPSRTKNKQQNYYQVFTSFYKQWRPFLRTQTLYHYDLKELQPIVVSASGDYNSIYSNEGTTQQHEQDKWQQFLKYNINSYTRGRDYLPQLQTSQLSIALAYGLLDINEIFNDLLQMYDHSEENYEAFIRELMFREFYYILMTAYPESSYQAFKEKYRQIEWSDNQLHFDKWQQGQTGFPIIDAAMAELKQTGFMHNRMRMVVSQFLTKDLFIDWTLGEDAFRKYLIDYDAASNIHGWQWSASTGTDAVPYFRMFSPIRQSERFDKHAYYIKQYLPQLEAIDAKYLHDTHKYYQNICKQGVTIGVDYPEQIVDHNVQRQYVLETFKKLT</sequence>
<feature type="binding site" evidence="4">
    <location>
        <begin position="221"/>
        <end position="225"/>
    </location>
    <ligand>
        <name>FAD</name>
        <dbReference type="ChEBI" id="CHEBI:57692"/>
    </ligand>
</feature>
<keyword evidence="3 6" id="KW-0157">Chromophore</keyword>
<feature type="binding site" evidence="4">
    <location>
        <begin position="259"/>
        <end position="266"/>
    </location>
    <ligand>
        <name>FAD</name>
        <dbReference type="ChEBI" id="CHEBI:57692"/>
    </ligand>
</feature>
<comment type="similarity">
    <text evidence="6">Belongs to the DNA photolyase family.</text>
</comment>
<dbReference type="PROSITE" id="PS00394">
    <property type="entry name" value="DNA_PHOTOLYASES_1_1"/>
    <property type="match status" value="1"/>
</dbReference>
<feature type="binding site" evidence="4">
    <location>
        <begin position="356"/>
        <end position="358"/>
    </location>
    <ligand>
        <name>FAD</name>
        <dbReference type="ChEBI" id="CHEBI:57692"/>
    </ligand>
</feature>
<feature type="domain" description="Photolyase/cryptochrome alpha/beta" evidence="7">
    <location>
        <begin position="1"/>
        <end position="128"/>
    </location>
</feature>
<dbReference type="InterPro" id="IPR036155">
    <property type="entry name" value="Crypto/Photolyase_N_sf"/>
</dbReference>
<dbReference type="AlphaFoldDB" id="G5JL59"/>
<dbReference type="InterPro" id="IPR036134">
    <property type="entry name" value="Crypto/Photolyase_FAD-like_sf"/>
</dbReference>
<feature type="site" description="Electron transfer via tryptophanyl radical" evidence="5">
    <location>
        <position position="366"/>
    </location>
</feature>
<dbReference type="GO" id="GO:0009416">
    <property type="term" value="P:response to light stimulus"/>
    <property type="evidence" value="ECO:0007669"/>
    <property type="project" value="TreeGrafter"/>
</dbReference>
<dbReference type="InterPro" id="IPR014729">
    <property type="entry name" value="Rossmann-like_a/b/a_fold"/>
</dbReference>
<evidence type="ECO:0000313" key="9">
    <source>
        <dbReference type="Proteomes" id="UP000005413"/>
    </source>
</evidence>
<evidence type="ECO:0000256" key="6">
    <source>
        <dbReference type="RuleBase" id="RU004182"/>
    </source>
</evidence>
<dbReference type="Proteomes" id="UP000005413">
    <property type="component" value="Unassembled WGS sequence"/>
</dbReference>
<dbReference type="Pfam" id="PF03441">
    <property type="entry name" value="FAD_binding_7"/>
    <property type="match status" value="1"/>
</dbReference>
<dbReference type="SUPFAM" id="SSF48173">
    <property type="entry name" value="Cryptochrome/photolyase FAD-binding domain"/>
    <property type="match status" value="1"/>
</dbReference>
<organism evidence="8 9">
    <name type="scientific">Staphylococcus simiae CCM 7213 = CCUG 51256</name>
    <dbReference type="NCBI Taxonomy" id="911238"/>
    <lineage>
        <taxon>Bacteria</taxon>
        <taxon>Bacillati</taxon>
        <taxon>Bacillota</taxon>
        <taxon>Bacilli</taxon>
        <taxon>Bacillales</taxon>
        <taxon>Staphylococcaceae</taxon>
        <taxon>Staphylococcus</taxon>
    </lineage>
</organism>
<dbReference type="RefSeq" id="WP_002464909.1">
    <property type="nucleotide sequence ID" value="NZ_AEUN01000502.1"/>
</dbReference>
<dbReference type="GO" id="GO:0006950">
    <property type="term" value="P:response to stress"/>
    <property type="evidence" value="ECO:0007669"/>
    <property type="project" value="UniProtKB-ARBA"/>
</dbReference>
<keyword evidence="1 4" id="KW-0285">Flavoprotein</keyword>
<reference evidence="8 9" key="1">
    <citation type="journal article" date="2012" name="BMC Genomics">
        <title>Comparative genomic analysis of the genus Staphylococcus including Staphylococcus aureus and its newly described sister species Staphylococcus simiae.</title>
        <authorList>
            <person name="Suzuki H."/>
            <person name="Lefebure T."/>
            <person name="Pavinski Bitar P."/>
            <person name="Stanhope M.J."/>
        </authorList>
    </citation>
    <scope>NUCLEOTIDE SEQUENCE [LARGE SCALE GENOMIC DNA]</scope>
    <source>
        <strain evidence="8 9">CCM 7213</strain>
    </source>
</reference>
<evidence type="ECO:0000256" key="2">
    <source>
        <dbReference type="ARBA" id="ARBA00022827"/>
    </source>
</evidence>
<comment type="caution">
    <text evidence="8">The sequence shown here is derived from an EMBL/GenBank/DDBJ whole genome shotgun (WGS) entry which is preliminary data.</text>
</comment>
<dbReference type="Gene3D" id="3.40.50.620">
    <property type="entry name" value="HUPs"/>
    <property type="match status" value="1"/>
</dbReference>
<evidence type="ECO:0000313" key="8">
    <source>
        <dbReference type="EMBL" id="EHJ07077.1"/>
    </source>
</evidence>
<dbReference type="InterPro" id="IPR006050">
    <property type="entry name" value="DNA_photolyase_N"/>
</dbReference>
<keyword evidence="2 4" id="KW-0274">FAD</keyword>
<dbReference type="Gene3D" id="1.25.40.80">
    <property type="match status" value="1"/>
</dbReference>
<name>G5JL59_9STAP</name>
<dbReference type="PROSITE" id="PS51645">
    <property type="entry name" value="PHR_CRY_ALPHA_BETA"/>
    <property type="match status" value="1"/>
</dbReference>
<dbReference type="EMBL" id="AEUN01000502">
    <property type="protein sequence ID" value="EHJ07077.1"/>
    <property type="molecule type" value="Genomic_DNA"/>
</dbReference>
<dbReference type="PRINTS" id="PR00147">
    <property type="entry name" value="DNAPHOTLYASE"/>
</dbReference>
<dbReference type="PATRIC" id="fig|911238.3.peg.1966"/>
<feature type="binding site" evidence="4">
    <location>
        <position position="209"/>
    </location>
    <ligand>
        <name>FAD</name>
        <dbReference type="ChEBI" id="CHEBI:57692"/>
    </ligand>
</feature>
<gene>
    <name evidence="8" type="ORF">SS7213T_11120</name>
</gene>
<dbReference type="SUPFAM" id="SSF52425">
    <property type="entry name" value="Cryptochrome/photolyase, N-terminal domain"/>
    <property type="match status" value="1"/>
</dbReference>
<dbReference type="GO" id="GO:0003904">
    <property type="term" value="F:deoxyribodipyrimidine photo-lyase activity"/>
    <property type="evidence" value="ECO:0007669"/>
    <property type="project" value="TreeGrafter"/>
</dbReference>
<keyword evidence="9" id="KW-1185">Reference proteome</keyword>
<dbReference type="PANTHER" id="PTHR11455">
    <property type="entry name" value="CRYPTOCHROME"/>
    <property type="match status" value="1"/>
</dbReference>
<dbReference type="GO" id="GO:0006139">
    <property type="term" value="P:nucleobase-containing compound metabolic process"/>
    <property type="evidence" value="ECO:0007669"/>
    <property type="project" value="UniProtKB-ARBA"/>
</dbReference>
<evidence type="ECO:0000256" key="4">
    <source>
        <dbReference type="PIRSR" id="PIRSR602081-1"/>
    </source>
</evidence>
<dbReference type="OrthoDB" id="9772484at2"/>
<dbReference type="Gene3D" id="1.10.579.10">
    <property type="entry name" value="DNA Cyclobutane Dipyrimidine Photolyase, subunit A, domain 3"/>
    <property type="match status" value="1"/>
</dbReference>
<dbReference type="InterPro" id="IPR002081">
    <property type="entry name" value="Cryptochrome/DNA_photolyase_1"/>
</dbReference>
<protein>
    <submittedName>
        <fullName evidence="8">Deoxyribodipyrimidine photo-lyase</fullName>
    </submittedName>
</protein>
<dbReference type="InterPro" id="IPR005101">
    <property type="entry name" value="Cryptochr/Photolyase_FAD-bd"/>
</dbReference>
<evidence type="ECO:0000256" key="1">
    <source>
        <dbReference type="ARBA" id="ARBA00022630"/>
    </source>
</evidence>
<proteinExistence type="inferred from homology"/>
<evidence type="ECO:0000256" key="3">
    <source>
        <dbReference type="ARBA" id="ARBA00022991"/>
    </source>
</evidence>
<feature type="site" description="Electron transfer via tryptophanyl radical" evidence="5">
    <location>
        <position position="290"/>
    </location>
</feature>
<dbReference type="GO" id="GO:0003677">
    <property type="term" value="F:DNA binding"/>
    <property type="evidence" value="ECO:0007669"/>
    <property type="project" value="TreeGrafter"/>
</dbReference>